<keyword evidence="3" id="KW-1185">Reference proteome</keyword>
<name>A0A6I4T896_9SPHN</name>
<gene>
    <name evidence="2" type="ORF">GRI91_10740</name>
</gene>
<protein>
    <submittedName>
        <fullName evidence="2">Uncharacterized protein</fullName>
    </submittedName>
</protein>
<evidence type="ECO:0000313" key="3">
    <source>
        <dbReference type="Proteomes" id="UP000438476"/>
    </source>
</evidence>
<evidence type="ECO:0000256" key="1">
    <source>
        <dbReference type="SAM" id="MobiDB-lite"/>
    </source>
</evidence>
<feature type="region of interest" description="Disordered" evidence="1">
    <location>
        <begin position="1"/>
        <end position="67"/>
    </location>
</feature>
<dbReference type="AlphaFoldDB" id="A0A6I4T896"/>
<dbReference type="Proteomes" id="UP000438476">
    <property type="component" value="Unassembled WGS sequence"/>
</dbReference>
<reference evidence="2 3" key="1">
    <citation type="submission" date="2019-12" db="EMBL/GenBank/DDBJ databases">
        <title>Genomic-based taxomic classification of the family Erythrobacteraceae.</title>
        <authorList>
            <person name="Xu L."/>
        </authorList>
    </citation>
    <scope>NUCLEOTIDE SEQUENCE [LARGE SCALE GENOMIC DNA]</scope>
    <source>
        <strain evidence="2 3">LMG 29518</strain>
    </source>
</reference>
<comment type="caution">
    <text evidence="2">The sequence shown here is derived from an EMBL/GenBank/DDBJ whole genome shotgun (WGS) entry which is preliminary data.</text>
</comment>
<dbReference type="EMBL" id="WTYT01000004">
    <property type="protein sequence ID" value="MXO66233.1"/>
    <property type="molecule type" value="Genomic_DNA"/>
</dbReference>
<dbReference type="RefSeq" id="WP_160736661.1">
    <property type="nucleotide sequence ID" value="NZ_WTYT01000004.1"/>
</dbReference>
<accession>A0A6I4T896</accession>
<feature type="compositionally biased region" description="Basic and acidic residues" evidence="1">
    <location>
        <begin position="1"/>
        <end position="16"/>
    </location>
</feature>
<evidence type="ECO:0000313" key="2">
    <source>
        <dbReference type="EMBL" id="MXO66233.1"/>
    </source>
</evidence>
<organism evidence="2 3">
    <name type="scientific">Altericroceibacterium endophyticum</name>
    <dbReference type="NCBI Taxonomy" id="1808508"/>
    <lineage>
        <taxon>Bacteria</taxon>
        <taxon>Pseudomonadati</taxon>
        <taxon>Pseudomonadota</taxon>
        <taxon>Alphaproteobacteria</taxon>
        <taxon>Sphingomonadales</taxon>
        <taxon>Erythrobacteraceae</taxon>
        <taxon>Altericroceibacterium</taxon>
    </lineage>
</organism>
<sequence>MSDNNDGKKTERKNSDRQFLTDAHVPLQKLWQPATKVQGGYRPPTSEGGTPPTGGGGGKEPNTDKKE</sequence>
<proteinExistence type="predicted"/>